<dbReference type="AlphaFoldDB" id="A0A1E4SCH4"/>
<dbReference type="Gene3D" id="3.90.25.10">
    <property type="entry name" value="UDP-galactose 4-epimerase, domain 1"/>
    <property type="match status" value="1"/>
</dbReference>
<dbReference type="InterPro" id="IPR008030">
    <property type="entry name" value="NmrA-like"/>
</dbReference>
<dbReference type="RefSeq" id="XP_020062343.1">
    <property type="nucleotide sequence ID" value="XM_020208006.1"/>
</dbReference>
<dbReference type="EMBL" id="KV453915">
    <property type="protein sequence ID" value="ODV77221.1"/>
    <property type="molecule type" value="Genomic_DNA"/>
</dbReference>
<dbReference type="OrthoDB" id="9974981at2759"/>
<evidence type="ECO:0000313" key="4">
    <source>
        <dbReference type="EMBL" id="ODV77221.1"/>
    </source>
</evidence>
<gene>
    <name evidence="4" type="ORF">CANTADRAFT_27130</name>
</gene>
<dbReference type="STRING" id="984487.A0A1E4SCH4"/>
<evidence type="ECO:0000256" key="1">
    <source>
        <dbReference type="ARBA" id="ARBA00022857"/>
    </source>
</evidence>
<evidence type="ECO:0000259" key="3">
    <source>
        <dbReference type="Pfam" id="PF05368"/>
    </source>
</evidence>
<evidence type="ECO:0000313" key="5">
    <source>
        <dbReference type="Proteomes" id="UP000094285"/>
    </source>
</evidence>
<keyword evidence="1" id="KW-0521">NADP</keyword>
<proteinExistence type="predicted"/>
<dbReference type="PANTHER" id="PTHR47706:SF9">
    <property type="entry name" value="NMRA-LIKE DOMAIN-CONTAINING PROTEIN-RELATED"/>
    <property type="match status" value="1"/>
</dbReference>
<dbReference type="InterPro" id="IPR036291">
    <property type="entry name" value="NAD(P)-bd_dom_sf"/>
</dbReference>
<dbReference type="PANTHER" id="PTHR47706">
    <property type="entry name" value="NMRA-LIKE FAMILY PROTEIN"/>
    <property type="match status" value="1"/>
</dbReference>
<dbReference type="GeneID" id="30982143"/>
<name>A0A1E4SCH4_9ASCO</name>
<keyword evidence="5" id="KW-1185">Reference proteome</keyword>
<dbReference type="Proteomes" id="UP000094285">
    <property type="component" value="Unassembled WGS sequence"/>
</dbReference>
<dbReference type="Pfam" id="PF05368">
    <property type="entry name" value="NmrA"/>
    <property type="match status" value="1"/>
</dbReference>
<evidence type="ECO:0000256" key="2">
    <source>
        <dbReference type="ARBA" id="ARBA00023002"/>
    </source>
</evidence>
<dbReference type="InterPro" id="IPR051609">
    <property type="entry name" value="NmrA/Isoflavone_reductase-like"/>
</dbReference>
<feature type="domain" description="NmrA-like" evidence="3">
    <location>
        <begin position="2"/>
        <end position="229"/>
    </location>
</feature>
<organism evidence="4 5">
    <name type="scientific">Suhomyces tanzawaensis NRRL Y-17324</name>
    <dbReference type="NCBI Taxonomy" id="984487"/>
    <lineage>
        <taxon>Eukaryota</taxon>
        <taxon>Fungi</taxon>
        <taxon>Dikarya</taxon>
        <taxon>Ascomycota</taxon>
        <taxon>Saccharomycotina</taxon>
        <taxon>Pichiomycetes</taxon>
        <taxon>Debaryomycetaceae</taxon>
        <taxon>Suhomyces</taxon>
    </lineage>
</organism>
<protein>
    <submittedName>
        <fullName evidence="4">CIP1 protein</fullName>
    </submittedName>
</protein>
<dbReference type="GO" id="GO:0016491">
    <property type="term" value="F:oxidoreductase activity"/>
    <property type="evidence" value="ECO:0007669"/>
    <property type="project" value="UniProtKB-KW"/>
</dbReference>
<dbReference type="SUPFAM" id="SSF51735">
    <property type="entry name" value="NAD(P)-binding Rossmann-fold domains"/>
    <property type="match status" value="1"/>
</dbReference>
<reference evidence="5" key="1">
    <citation type="submission" date="2016-05" db="EMBL/GenBank/DDBJ databases">
        <title>Comparative genomics of biotechnologically important yeasts.</title>
        <authorList>
            <consortium name="DOE Joint Genome Institute"/>
            <person name="Riley R."/>
            <person name="Haridas S."/>
            <person name="Wolfe K.H."/>
            <person name="Lopes M.R."/>
            <person name="Hittinger C.T."/>
            <person name="Goker M."/>
            <person name="Salamov A."/>
            <person name="Wisecaver J."/>
            <person name="Long T.M."/>
            <person name="Aerts A.L."/>
            <person name="Barry K."/>
            <person name="Choi C."/>
            <person name="Clum A."/>
            <person name="Coughlan A.Y."/>
            <person name="Deshpande S."/>
            <person name="Douglass A.P."/>
            <person name="Hanson S.J."/>
            <person name="Klenk H.-P."/>
            <person name="Labutti K."/>
            <person name="Lapidus A."/>
            <person name="Lindquist E."/>
            <person name="Lipzen A."/>
            <person name="Meier-Kolthoff J.P."/>
            <person name="Ohm R.A."/>
            <person name="Otillar R.P."/>
            <person name="Pangilinan J."/>
            <person name="Peng Y."/>
            <person name="Rokas A."/>
            <person name="Rosa C.A."/>
            <person name="Scheuner C."/>
            <person name="Sibirny A.A."/>
            <person name="Slot J.C."/>
            <person name="Stielow J.B."/>
            <person name="Sun H."/>
            <person name="Kurtzman C.P."/>
            <person name="Blackwell M."/>
            <person name="Grigoriev I.V."/>
            <person name="Jeffries T.W."/>
        </authorList>
    </citation>
    <scope>NUCLEOTIDE SEQUENCE [LARGE SCALE GENOMIC DNA]</scope>
    <source>
        <strain evidence="5">NRRL Y-17324</strain>
    </source>
</reference>
<sequence>MSSIAVIGLSGQLGQPVLAALESSAFADRIAYPIKALTRKDDKVSTDKVQYIQADLADTAAVAQALKGTDVIVELTTANPVLFGHVEKIVAAVKPKLVIPSQFGIHVGAAQELAPGFLGIKIDHSTNLRKLGVKVVDIATGFFAEKSSFSYELVQHYGVDTATNTINQLGPDDAKASISTVADIGYVIASVASDPNPSRFPDSLKVYSENVPVKKVWETYEKNHNVKLELKSKKSAAEARAELKQIWDTEGFVPAKFLLYLNYILAQGEGYGVLFGENERELVNPGEKYWKWSQY</sequence>
<dbReference type="Gene3D" id="3.40.50.720">
    <property type="entry name" value="NAD(P)-binding Rossmann-like Domain"/>
    <property type="match status" value="1"/>
</dbReference>
<accession>A0A1E4SCH4</accession>
<keyword evidence="2" id="KW-0560">Oxidoreductase</keyword>